<dbReference type="Pfam" id="PF00168">
    <property type="entry name" value="C2"/>
    <property type="match status" value="1"/>
</dbReference>
<dbReference type="GO" id="GO:0030424">
    <property type="term" value="C:axon"/>
    <property type="evidence" value="ECO:0007669"/>
    <property type="project" value="TreeGrafter"/>
</dbReference>
<keyword evidence="2" id="KW-0472">Membrane</keyword>
<sequence length="336" mass="37791">MYLGLYATFSFLFVILAALLFYVACSRRYRLNWFEKNLLESAEESMQSEEALVRVISEAGSSRSLNKSPSLSSDKFWVPANVKRHSLVSPADSSAEDTTSGPGSPTSHGSEPCVRNDKQIVLTAPLPRPRVSSMNTALDHTKIDTSLYPNKPEPDEKSKEPENCRGIILIGLFYDPAAEILNVKLVEARNLQTAELNGSVDPYAKIRLLPDRSNMWQTHIHKKTLSPVLDEDFIFEARPNNISKRTLEVIMYNFDAYSRHHSIGHVKIPLADVDLSDRSLMWKYLEPCTTEDTKGDLGELMVSLVFLPSAERLTVNILKARNLRVVDDSRNSSSKF</sequence>
<dbReference type="PaxDb" id="121845-A0A1S3D9X7"/>
<dbReference type="GO" id="GO:0030276">
    <property type="term" value="F:clathrin binding"/>
    <property type="evidence" value="ECO:0007669"/>
    <property type="project" value="TreeGrafter"/>
</dbReference>
<dbReference type="Gene3D" id="2.60.40.150">
    <property type="entry name" value="C2 domain"/>
    <property type="match status" value="2"/>
</dbReference>
<feature type="compositionally biased region" description="Low complexity" evidence="1">
    <location>
        <begin position="98"/>
        <end position="112"/>
    </location>
</feature>
<feature type="transmembrane region" description="Helical" evidence="2">
    <location>
        <begin position="6"/>
        <end position="25"/>
    </location>
</feature>
<dbReference type="PRINTS" id="PR00360">
    <property type="entry name" value="C2DOMAIN"/>
</dbReference>
<feature type="domain" description="C2" evidence="3">
    <location>
        <begin position="164"/>
        <end position="283"/>
    </location>
</feature>
<dbReference type="RefSeq" id="XP_008477476.1">
    <property type="nucleotide sequence ID" value="XM_008479254.2"/>
</dbReference>
<dbReference type="GO" id="GO:0001786">
    <property type="term" value="F:phosphatidylserine binding"/>
    <property type="evidence" value="ECO:0007669"/>
    <property type="project" value="TreeGrafter"/>
</dbReference>
<dbReference type="GO" id="GO:0031045">
    <property type="term" value="C:dense core granule"/>
    <property type="evidence" value="ECO:0007669"/>
    <property type="project" value="TreeGrafter"/>
</dbReference>
<dbReference type="GO" id="GO:0048488">
    <property type="term" value="P:synaptic vesicle endocytosis"/>
    <property type="evidence" value="ECO:0007669"/>
    <property type="project" value="TreeGrafter"/>
</dbReference>
<dbReference type="InterPro" id="IPR035892">
    <property type="entry name" value="C2_domain_sf"/>
</dbReference>
<evidence type="ECO:0000256" key="1">
    <source>
        <dbReference type="SAM" id="MobiDB-lite"/>
    </source>
</evidence>
<dbReference type="PANTHER" id="PTHR10024">
    <property type="entry name" value="SYNAPTOTAGMIN"/>
    <property type="match status" value="1"/>
</dbReference>
<dbReference type="SMART" id="SM00239">
    <property type="entry name" value="C2"/>
    <property type="match status" value="1"/>
</dbReference>
<protein>
    <submittedName>
        <fullName evidence="5">Synaptotagmin-9</fullName>
    </submittedName>
</protein>
<dbReference type="SUPFAM" id="SSF49562">
    <property type="entry name" value="C2 domain (Calcium/lipid-binding domain, CaLB)"/>
    <property type="match status" value="2"/>
</dbReference>
<keyword evidence="2" id="KW-0812">Transmembrane</keyword>
<evidence type="ECO:0000259" key="3">
    <source>
        <dbReference type="PROSITE" id="PS50004"/>
    </source>
</evidence>
<keyword evidence="4" id="KW-1185">Reference proteome</keyword>
<evidence type="ECO:0000256" key="2">
    <source>
        <dbReference type="SAM" id="Phobius"/>
    </source>
</evidence>
<accession>A0A1S3D9X7</accession>
<organism evidence="4 5">
    <name type="scientific">Diaphorina citri</name>
    <name type="common">Asian citrus psyllid</name>
    <dbReference type="NCBI Taxonomy" id="121845"/>
    <lineage>
        <taxon>Eukaryota</taxon>
        <taxon>Metazoa</taxon>
        <taxon>Ecdysozoa</taxon>
        <taxon>Arthropoda</taxon>
        <taxon>Hexapoda</taxon>
        <taxon>Insecta</taxon>
        <taxon>Pterygota</taxon>
        <taxon>Neoptera</taxon>
        <taxon>Paraneoptera</taxon>
        <taxon>Hemiptera</taxon>
        <taxon>Sternorrhyncha</taxon>
        <taxon>Psylloidea</taxon>
        <taxon>Psyllidae</taxon>
        <taxon>Diaphorininae</taxon>
        <taxon>Diaphorina</taxon>
    </lineage>
</organism>
<dbReference type="GeneID" id="103514376"/>
<dbReference type="KEGG" id="dci:103514376"/>
<dbReference type="PANTHER" id="PTHR10024:SF373">
    <property type="entry name" value="MIP05618P"/>
    <property type="match status" value="1"/>
</dbReference>
<dbReference type="AlphaFoldDB" id="A0A1S3D9X7"/>
<proteinExistence type="predicted"/>
<dbReference type="GO" id="GO:0005886">
    <property type="term" value="C:plasma membrane"/>
    <property type="evidence" value="ECO:0007669"/>
    <property type="project" value="TreeGrafter"/>
</dbReference>
<dbReference type="OMA" id="WQTTIHR"/>
<evidence type="ECO:0000313" key="4">
    <source>
        <dbReference type="Proteomes" id="UP000079169"/>
    </source>
</evidence>
<dbReference type="GO" id="GO:0048791">
    <property type="term" value="P:calcium ion-regulated exocytosis of neurotransmitter"/>
    <property type="evidence" value="ECO:0007669"/>
    <property type="project" value="TreeGrafter"/>
</dbReference>
<reference evidence="5" key="1">
    <citation type="submission" date="2025-08" db="UniProtKB">
        <authorList>
            <consortium name="RefSeq"/>
        </authorList>
    </citation>
    <scope>IDENTIFICATION</scope>
</reference>
<gene>
    <name evidence="5" type="primary">LOC103514376</name>
</gene>
<dbReference type="Proteomes" id="UP000079169">
    <property type="component" value="Unplaced"/>
</dbReference>
<dbReference type="GO" id="GO:0030672">
    <property type="term" value="C:synaptic vesicle membrane"/>
    <property type="evidence" value="ECO:0007669"/>
    <property type="project" value="TreeGrafter"/>
</dbReference>
<dbReference type="GO" id="GO:0005544">
    <property type="term" value="F:calcium-dependent phospholipid binding"/>
    <property type="evidence" value="ECO:0007669"/>
    <property type="project" value="TreeGrafter"/>
</dbReference>
<dbReference type="InterPro" id="IPR000008">
    <property type="entry name" value="C2_dom"/>
</dbReference>
<dbReference type="STRING" id="121845.A0A1S3D9X7"/>
<dbReference type="PROSITE" id="PS50004">
    <property type="entry name" value="C2"/>
    <property type="match status" value="1"/>
</dbReference>
<dbReference type="GO" id="GO:0000149">
    <property type="term" value="F:SNARE binding"/>
    <property type="evidence" value="ECO:0007669"/>
    <property type="project" value="TreeGrafter"/>
</dbReference>
<feature type="region of interest" description="Disordered" evidence="1">
    <location>
        <begin position="88"/>
        <end position="115"/>
    </location>
</feature>
<name>A0A1S3D9X7_DIACI</name>
<keyword evidence="2" id="KW-1133">Transmembrane helix</keyword>
<evidence type="ECO:0000313" key="5">
    <source>
        <dbReference type="RefSeq" id="XP_008477476.1"/>
    </source>
</evidence>
<dbReference type="GO" id="GO:0005509">
    <property type="term" value="F:calcium ion binding"/>
    <property type="evidence" value="ECO:0007669"/>
    <property type="project" value="TreeGrafter"/>
</dbReference>